<organism evidence="8 9">
    <name type="scientific">Sphaeroforma arctica JP610</name>
    <dbReference type="NCBI Taxonomy" id="667725"/>
    <lineage>
        <taxon>Eukaryota</taxon>
        <taxon>Ichthyosporea</taxon>
        <taxon>Ichthyophonida</taxon>
        <taxon>Sphaeroforma</taxon>
    </lineage>
</organism>
<comment type="similarity">
    <text evidence="1">Belongs to the recoverin family.</text>
</comment>
<evidence type="ECO:0000256" key="2">
    <source>
        <dbReference type="ARBA" id="ARBA00022707"/>
    </source>
</evidence>
<protein>
    <recommendedName>
        <fullName evidence="7">EF-hand domain-containing protein</fullName>
    </recommendedName>
</protein>
<gene>
    <name evidence="8" type="ORF">SARC_14245</name>
</gene>
<dbReference type="PANTHER" id="PTHR23055:SF178">
    <property type="entry name" value="NEUROCALCIN HOMOLOG"/>
    <property type="match status" value="1"/>
</dbReference>
<dbReference type="InterPro" id="IPR018247">
    <property type="entry name" value="EF_Hand_1_Ca_BS"/>
</dbReference>
<dbReference type="EMBL" id="KQ245940">
    <property type="protein sequence ID" value="KNC73196.1"/>
    <property type="molecule type" value="Genomic_DNA"/>
</dbReference>
<dbReference type="Pfam" id="PF00036">
    <property type="entry name" value="EF-hand_1"/>
    <property type="match status" value="1"/>
</dbReference>
<evidence type="ECO:0000313" key="9">
    <source>
        <dbReference type="Proteomes" id="UP000054560"/>
    </source>
</evidence>
<dbReference type="OrthoDB" id="191686at2759"/>
<dbReference type="Gene3D" id="1.10.238.10">
    <property type="entry name" value="EF-hand"/>
    <property type="match status" value="1"/>
</dbReference>
<dbReference type="PROSITE" id="PS00018">
    <property type="entry name" value="EF_HAND_1"/>
    <property type="match status" value="1"/>
</dbReference>
<dbReference type="PROSITE" id="PS50222">
    <property type="entry name" value="EF_HAND_2"/>
    <property type="match status" value="1"/>
</dbReference>
<proteinExistence type="inferred from homology"/>
<reference evidence="8 9" key="1">
    <citation type="submission" date="2011-02" db="EMBL/GenBank/DDBJ databases">
        <title>The Genome Sequence of Sphaeroforma arctica JP610.</title>
        <authorList>
            <consortium name="The Broad Institute Genome Sequencing Platform"/>
            <person name="Russ C."/>
            <person name="Cuomo C."/>
            <person name="Young S.K."/>
            <person name="Zeng Q."/>
            <person name="Gargeya S."/>
            <person name="Alvarado L."/>
            <person name="Berlin A."/>
            <person name="Chapman S.B."/>
            <person name="Chen Z."/>
            <person name="Freedman E."/>
            <person name="Gellesch M."/>
            <person name="Goldberg J."/>
            <person name="Griggs A."/>
            <person name="Gujja S."/>
            <person name="Heilman E."/>
            <person name="Heiman D."/>
            <person name="Howarth C."/>
            <person name="Mehta T."/>
            <person name="Neiman D."/>
            <person name="Pearson M."/>
            <person name="Roberts A."/>
            <person name="Saif S."/>
            <person name="Shea T."/>
            <person name="Shenoy N."/>
            <person name="Sisk P."/>
            <person name="Stolte C."/>
            <person name="Sykes S."/>
            <person name="White J."/>
            <person name="Yandava C."/>
            <person name="Burger G."/>
            <person name="Gray M.W."/>
            <person name="Holland P.W.H."/>
            <person name="King N."/>
            <person name="Lang F.B.F."/>
            <person name="Roger A.J."/>
            <person name="Ruiz-Trillo I."/>
            <person name="Haas B."/>
            <person name="Nusbaum C."/>
            <person name="Birren B."/>
        </authorList>
    </citation>
    <scope>NUCLEOTIDE SEQUENCE [LARGE SCALE GENOMIC DNA]</scope>
    <source>
        <strain evidence="8 9">JP610</strain>
    </source>
</reference>
<dbReference type="InterPro" id="IPR011992">
    <property type="entry name" value="EF-hand-dom_pair"/>
</dbReference>
<feature type="non-terminal residue" evidence="8">
    <location>
        <position position="89"/>
    </location>
</feature>
<dbReference type="GO" id="GO:0005509">
    <property type="term" value="F:calcium ion binding"/>
    <property type="evidence" value="ECO:0007669"/>
    <property type="project" value="InterPro"/>
</dbReference>
<evidence type="ECO:0000256" key="4">
    <source>
        <dbReference type="ARBA" id="ARBA00022737"/>
    </source>
</evidence>
<dbReference type="RefSeq" id="XP_014147098.1">
    <property type="nucleotide sequence ID" value="XM_014291623.1"/>
</dbReference>
<keyword evidence="9" id="KW-1185">Reference proteome</keyword>
<dbReference type="STRING" id="667725.A0A0L0F9I3"/>
<dbReference type="InterPro" id="IPR028846">
    <property type="entry name" value="Recoverin"/>
</dbReference>
<keyword evidence="4" id="KW-0677">Repeat</keyword>
<accession>A0A0L0F9I3</accession>
<evidence type="ECO:0000313" key="8">
    <source>
        <dbReference type="EMBL" id="KNC73196.1"/>
    </source>
</evidence>
<dbReference type="InterPro" id="IPR002048">
    <property type="entry name" value="EF_hand_dom"/>
</dbReference>
<dbReference type="SMART" id="SM00054">
    <property type="entry name" value="EFh"/>
    <property type="match status" value="1"/>
</dbReference>
<keyword evidence="3" id="KW-0479">Metal-binding</keyword>
<dbReference type="PANTHER" id="PTHR23055">
    <property type="entry name" value="CALCIUM BINDING PROTEINS"/>
    <property type="match status" value="1"/>
</dbReference>
<dbReference type="GeneID" id="25914749"/>
<name>A0A0L0F9I3_9EUKA</name>
<keyword evidence="2" id="KW-0519">Myristate</keyword>
<feature type="non-terminal residue" evidence="8">
    <location>
        <position position="1"/>
    </location>
</feature>
<keyword evidence="6" id="KW-0449">Lipoprotein</keyword>
<evidence type="ECO:0000256" key="3">
    <source>
        <dbReference type="ARBA" id="ARBA00022723"/>
    </source>
</evidence>
<evidence type="ECO:0000256" key="1">
    <source>
        <dbReference type="ARBA" id="ARBA00006049"/>
    </source>
</evidence>
<evidence type="ECO:0000259" key="7">
    <source>
        <dbReference type="PROSITE" id="PS50222"/>
    </source>
</evidence>
<keyword evidence="5" id="KW-0106">Calcium</keyword>
<dbReference type="CDD" id="cd00051">
    <property type="entry name" value="EFh"/>
    <property type="match status" value="1"/>
</dbReference>
<evidence type="ECO:0000256" key="6">
    <source>
        <dbReference type="ARBA" id="ARBA00023288"/>
    </source>
</evidence>
<evidence type="ECO:0000256" key="5">
    <source>
        <dbReference type="ARBA" id="ARBA00022837"/>
    </source>
</evidence>
<dbReference type="Proteomes" id="UP000054560">
    <property type="component" value="Unassembled WGS sequence"/>
</dbReference>
<dbReference type="SUPFAM" id="SSF47473">
    <property type="entry name" value="EF-hand"/>
    <property type="match status" value="1"/>
</dbReference>
<sequence length="89" mass="10080">ALRAKFLRRGNFESQDSILLTEPMFARAMTAIGVTDAHRVKHYFKLFDRDGNGEIDFRELVSGLNVLLRGKTAEFAESEFSLWDLDGNG</sequence>
<dbReference type="AlphaFoldDB" id="A0A0L0F9I3"/>
<dbReference type="PRINTS" id="PR00450">
    <property type="entry name" value="RECOVERIN"/>
</dbReference>
<feature type="domain" description="EF-hand" evidence="7">
    <location>
        <begin position="35"/>
        <end position="70"/>
    </location>
</feature>